<evidence type="ECO:0000256" key="1">
    <source>
        <dbReference type="PROSITE-ProRule" id="PRU01360"/>
    </source>
</evidence>
<evidence type="ECO:0000259" key="2">
    <source>
        <dbReference type="Pfam" id="PF07715"/>
    </source>
</evidence>
<comment type="caution">
    <text evidence="3">The sequence shown here is derived from an EMBL/GenBank/DDBJ whole genome shotgun (WGS) entry which is preliminary data.</text>
</comment>
<dbReference type="Proteomes" id="UP001409291">
    <property type="component" value="Unassembled WGS sequence"/>
</dbReference>
<dbReference type="Pfam" id="PF13715">
    <property type="entry name" value="CarbopepD_reg_2"/>
    <property type="match status" value="1"/>
</dbReference>
<comment type="subcellular location">
    <subcellularLocation>
        <location evidence="1">Cell outer membrane</location>
        <topology evidence="1">Multi-pass membrane protein</topology>
    </subcellularLocation>
</comment>
<protein>
    <submittedName>
        <fullName evidence="3">SusC/RagA family TonB-linked outer membrane protein</fullName>
    </submittedName>
</protein>
<dbReference type="SUPFAM" id="SSF56935">
    <property type="entry name" value="Porins"/>
    <property type="match status" value="1"/>
</dbReference>
<dbReference type="PROSITE" id="PS52016">
    <property type="entry name" value="TONB_DEPENDENT_REC_3"/>
    <property type="match status" value="1"/>
</dbReference>
<evidence type="ECO:0000313" key="4">
    <source>
        <dbReference type="Proteomes" id="UP001409291"/>
    </source>
</evidence>
<reference evidence="3 4" key="1">
    <citation type="submission" date="2024-04" db="EMBL/GenBank/DDBJ databases">
        <title>WGS of bacteria from Torrens River.</title>
        <authorList>
            <person name="Wyrsch E.R."/>
            <person name="Drigo B."/>
        </authorList>
    </citation>
    <scope>NUCLEOTIDE SEQUENCE [LARGE SCALE GENOMIC DNA]</scope>
    <source>
        <strain evidence="3 4">TWI391</strain>
    </source>
</reference>
<dbReference type="SUPFAM" id="SSF49464">
    <property type="entry name" value="Carboxypeptidase regulatory domain-like"/>
    <property type="match status" value="1"/>
</dbReference>
<keyword evidence="1" id="KW-0998">Cell outer membrane</keyword>
<keyword evidence="1" id="KW-0472">Membrane</keyword>
<comment type="similarity">
    <text evidence="1">Belongs to the TonB-dependent receptor family.</text>
</comment>
<dbReference type="Pfam" id="PF07715">
    <property type="entry name" value="Plug"/>
    <property type="match status" value="1"/>
</dbReference>
<dbReference type="EMBL" id="JBDJNQ010000002">
    <property type="protein sequence ID" value="MEN5376516.1"/>
    <property type="molecule type" value="Genomic_DNA"/>
</dbReference>
<dbReference type="Gene3D" id="2.170.130.10">
    <property type="entry name" value="TonB-dependent receptor, plug domain"/>
    <property type="match status" value="1"/>
</dbReference>
<sequence length="1074" mass="122180">MKRFIYILAIVHSILIVHGQDVGKTWLKGKVYAAETNLRLNNVNVRVKNSQNVASTDFKGDFSLLVTSTRDSILFSCIGYADKILIVQDMLDRPHIYLSRKDNYLQEAVVNTGYQSVKTNEMTGAVDVLTTDMIQQQTGTNIMQRLNNMVPSVRWDNAPIQNGDLQKLPISVRGLSTINGNLDPLVVLDGFIYEGNIANIDPNSIASVSVLKDAAAAAIWGARAGNGVLVITSKKGSFSGEQISKISFNSTLIFSEKTDLNKLYQLSNKDYFDMEKYIYDKGYYKNYSVLMPYQALTPVIDIFERRRNGEISVADSAQFINDILNQNGRKNYSSAFYNVPLTQQYGLNVLGGSALQKYSLSVGYTDTRTELDAKSKKINMQLSNSFQLMQRLQLDLSILYTNQKDSEGRPSYTALTHGGTAVPYMQFLDRDANEIPFERDFRQNYLTQNFSKGYLDWSYFPLSEYRHANMNGKLSEWYGTVNMRYKLFSFANLNLGAQVQNQRVDNVGLNTLDSYETRSYINQFLDYNSIDDAVSYNVPLGGIRKSGTEVGSSYTFRGQLDVNKKWQRHLINGVLGAEARENKLSGESMTAYGFTERPLSSVPVDYTAVFFTKPNFGIRPIAGAPDFRKLNNRFVSMYANFNYVLDEKYAVSGSFRKDGANIFGVSTNDKWSPLWSVGSFWEIGKEDFIKKEWLDMLKFRTTYGYSGNVDLRKTPDPIAYIGSANYTNLPMLQINNLNDPSLRWEKIRTINLALDYAILKNRVFGSFDYYFKKGKDLYGMSDYDYSTWGFQGSITKNVASMEGQGWDLNLNSKNIQGRFNWTTRLVLSRNTSKTSDYYNALNNSVSQFQGNGYTIQPVVGRPLYGLSAFKWMGLSEKGEPQGLLNGEVSTDYAAIIKDINQKGDDSDAIYFVGASKPQVFGNLIHSFGWRNIGVSFNISYRGDYYFRKPVTTYHSLFRFGSAYPDYEHRWKSAGDEKKTNTPVMKYPQESPMSDSFYAIADINVLRGDHLRLEYINIDWSENFRIKSKDMQLKMYVNISNLGLLWAANKEHIDPEFPYRMTPPKMFSFGIKLDY</sequence>
<keyword evidence="4" id="KW-1185">Reference proteome</keyword>
<keyword evidence="1" id="KW-0812">Transmembrane</keyword>
<name>A0ABV0BP69_9SPHI</name>
<dbReference type="InterPro" id="IPR023996">
    <property type="entry name" value="TonB-dep_OMP_SusC/RagA"/>
</dbReference>
<evidence type="ECO:0000313" key="3">
    <source>
        <dbReference type="EMBL" id="MEN5376516.1"/>
    </source>
</evidence>
<feature type="domain" description="TonB-dependent receptor plug" evidence="2">
    <location>
        <begin position="120"/>
        <end position="228"/>
    </location>
</feature>
<dbReference type="InterPro" id="IPR039426">
    <property type="entry name" value="TonB-dep_rcpt-like"/>
</dbReference>
<gene>
    <name evidence="3" type="ORF">ABE541_04500</name>
</gene>
<dbReference type="InterPro" id="IPR008969">
    <property type="entry name" value="CarboxyPept-like_regulatory"/>
</dbReference>
<dbReference type="NCBIfam" id="TIGR04056">
    <property type="entry name" value="OMP_RagA_SusC"/>
    <property type="match status" value="1"/>
</dbReference>
<dbReference type="InterPro" id="IPR012910">
    <property type="entry name" value="Plug_dom"/>
</dbReference>
<proteinExistence type="inferred from homology"/>
<organism evidence="3 4">
    <name type="scientific">Sphingobacterium kitahiroshimense</name>
    <dbReference type="NCBI Taxonomy" id="470446"/>
    <lineage>
        <taxon>Bacteria</taxon>
        <taxon>Pseudomonadati</taxon>
        <taxon>Bacteroidota</taxon>
        <taxon>Sphingobacteriia</taxon>
        <taxon>Sphingobacteriales</taxon>
        <taxon>Sphingobacteriaceae</taxon>
        <taxon>Sphingobacterium</taxon>
    </lineage>
</organism>
<keyword evidence="1" id="KW-1134">Transmembrane beta strand</keyword>
<keyword evidence="1" id="KW-0813">Transport</keyword>
<dbReference type="RefSeq" id="WP_346580737.1">
    <property type="nucleotide sequence ID" value="NZ_JBDJNQ010000002.1"/>
</dbReference>
<accession>A0ABV0BP69</accession>
<dbReference type="InterPro" id="IPR037066">
    <property type="entry name" value="Plug_dom_sf"/>
</dbReference>